<organism evidence="1">
    <name type="scientific">Pararge aegeria</name>
    <name type="common">speckled wood butterfly</name>
    <dbReference type="NCBI Taxonomy" id="116150"/>
    <lineage>
        <taxon>Eukaryota</taxon>
        <taxon>Metazoa</taxon>
        <taxon>Ecdysozoa</taxon>
        <taxon>Arthropoda</taxon>
        <taxon>Hexapoda</taxon>
        <taxon>Insecta</taxon>
        <taxon>Pterygota</taxon>
        <taxon>Neoptera</taxon>
        <taxon>Endopterygota</taxon>
        <taxon>Lepidoptera</taxon>
        <taxon>Glossata</taxon>
        <taxon>Ditrysia</taxon>
        <taxon>Papilionoidea</taxon>
        <taxon>Nymphalidae</taxon>
        <taxon>Satyrinae</taxon>
        <taxon>Satyrini</taxon>
        <taxon>Parargina</taxon>
        <taxon>Pararge</taxon>
    </lineage>
</organism>
<sequence>MCCNYSFNFNVCRLQRLYFPCKIRLPSNNHLSLFQEQVNEESRSSQPFILVEKFLVTSRRIVAIAIIASNRLSPSNKLYK</sequence>
<reference evidence="1" key="2">
    <citation type="submission" date="2013-05" db="EMBL/GenBank/DDBJ databases">
        <authorList>
            <person name="Carter J.-M."/>
            <person name="Baker S.C."/>
            <person name="Pink R."/>
            <person name="Carter D.R.F."/>
            <person name="Collins A."/>
            <person name="Tomlin J."/>
            <person name="Gibbs M."/>
            <person name="Breuker C.J."/>
        </authorList>
    </citation>
    <scope>NUCLEOTIDE SEQUENCE</scope>
    <source>
        <tissue evidence="1">Ovary</tissue>
    </source>
</reference>
<dbReference type="EMBL" id="GAIX01000086">
    <property type="protein sequence ID" value="JAA92474.1"/>
    <property type="molecule type" value="Transcribed_RNA"/>
</dbReference>
<accession>S4PMN3</accession>
<name>S4PMN3_9NEOP</name>
<reference evidence="1" key="1">
    <citation type="journal article" date="2013" name="BMC Genomics">
        <title>Unscrambling butterfly oogenesis.</title>
        <authorList>
            <person name="Carter J.M."/>
            <person name="Baker S.C."/>
            <person name="Pink R."/>
            <person name="Carter D.R."/>
            <person name="Collins A."/>
            <person name="Tomlin J."/>
            <person name="Gibbs M."/>
            <person name="Breuker C.J."/>
        </authorList>
    </citation>
    <scope>NUCLEOTIDE SEQUENCE</scope>
    <source>
        <tissue evidence="1">Ovary</tissue>
    </source>
</reference>
<dbReference type="AlphaFoldDB" id="S4PMN3"/>
<proteinExistence type="predicted"/>
<protein>
    <submittedName>
        <fullName evidence="1">Uncharacterized protein</fullName>
    </submittedName>
</protein>
<evidence type="ECO:0000313" key="1">
    <source>
        <dbReference type="EMBL" id="JAA92474.1"/>
    </source>
</evidence>